<dbReference type="PRINTS" id="PR00133">
    <property type="entry name" value="GLHYDRLASE3"/>
</dbReference>
<sequence length="813" mass="87954">MELYEYEREHRDLLRRLAPECMVLLKSDGTFPLEAPCKVALYGSGARETIKGGTGSGDVNVRHYTTVEEGLENAGFTVTTKPWLESYSALRQQAHVGFVAGIKEKAKELGVPALLLGMGAVMPEPEYDLPLDGEGELCVYVLGRISGEGSDRHPAPGDFQLTQTEIRDILACREKYGKLLLVLNVGGVVDLSPVLQVENILLLSQTGMALGDALADVVLGKAYPSGKLASTWAKWEDYCQVGDFAQPDDTHYTEGVYVGYRYFDSVGKEPLFPFGYGLGYTTFSLGRPQAAVEGTQVTVRVPVKNTGAAPGKEVVQLYASVPSGKLDQPYQALAAFAKTGELAPGGEEELTLTFALESLASFAEESACSILEAGDYVLRLGTSSRDTQPCAVVRLEGEIQVAQLSRMGGEPGFVDWKPETPVTTPAPQDVPVLSVQPGAYQPQPVPALPEIPQDVKALAESLSNEELAYVCLGGFQDEGSKSVIGSAGMQVVGAAGETTNRYQDKGLPVLVMADGPAGLRLNKDYGKDENGVYALEGSLPPGFAEFMDEETAAGLGSMAKKEPERHGEILHQYCSALPIGTALAQSWNLELCRACGDLVGDEMERFGVHLWLAPALNIHRSPLCGRNFEYYSEDPLISGKVTAAITQGVQSHPGRGTTIKHFCCNNQETNRMLSNTHVSQRALRDIYLKGFEIAVKESQPHALMTSYNLLNGEHTSQRRDLIMDCLRDEWGFQGLVMTDWVVSALAGIQAKYPAARASGSIKAGNDIHMPGSPQDYQDLLAALDNPSAAYPITRQDLLECAQRIIYMVKKLVK</sequence>
<gene>
    <name evidence="4" type="ORF">H9942_09070</name>
</gene>
<dbReference type="InterPro" id="IPR002772">
    <property type="entry name" value="Glyco_hydro_3_C"/>
</dbReference>
<name>A0A9D2LZP7_9FIRM</name>
<dbReference type="InterPro" id="IPR050288">
    <property type="entry name" value="Cellulose_deg_GH3"/>
</dbReference>
<dbReference type="Gene3D" id="3.40.50.1700">
    <property type="entry name" value="Glycoside hydrolase family 3 C-terminal domain"/>
    <property type="match status" value="1"/>
</dbReference>
<evidence type="ECO:0000313" key="4">
    <source>
        <dbReference type="EMBL" id="HJB38203.1"/>
    </source>
</evidence>
<dbReference type="AlphaFoldDB" id="A0A9D2LZP7"/>
<dbReference type="InterPro" id="IPR001764">
    <property type="entry name" value="Glyco_hydro_3_N"/>
</dbReference>
<reference evidence="4" key="1">
    <citation type="journal article" date="2021" name="PeerJ">
        <title>Extensive microbial diversity within the chicken gut microbiome revealed by metagenomics and culture.</title>
        <authorList>
            <person name="Gilroy R."/>
            <person name="Ravi A."/>
            <person name="Getino M."/>
            <person name="Pursley I."/>
            <person name="Horton D.L."/>
            <person name="Alikhan N.F."/>
            <person name="Baker D."/>
            <person name="Gharbi K."/>
            <person name="Hall N."/>
            <person name="Watson M."/>
            <person name="Adriaenssens E.M."/>
            <person name="Foster-Nyarko E."/>
            <person name="Jarju S."/>
            <person name="Secka A."/>
            <person name="Antonio M."/>
            <person name="Oren A."/>
            <person name="Chaudhuri R.R."/>
            <person name="La Ragione R."/>
            <person name="Hildebrand F."/>
            <person name="Pallen M.J."/>
        </authorList>
    </citation>
    <scope>NUCLEOTIDE SEQUENCE</scope>
    <source>
        <strain evidence="4">ChiBcolR8-3208</strain>
    </source>
</reference>
<dbReference type="GO" id="GO:0005975">
    <property type="term" value="P:carbohydrate metabolic process"/>
    <property type="evidence" value="ECO:0007669"/>
    <property type="project" value="InterPro"/>
</dbReference>
<dbReference type="InterPro" id="IPR026891">
    <property type="entry name" value="Fn3-like"/>
</dbReference>
<feature type="domain" description="Fibronectin type III-like" evidence="3">
    <location>
        <begin position="313"/>
        <end position="384"/>
    </location>
</feature>
<keyword evidence="2 4" id="KW-0378">Hydrolase</keyword>
<dbReference type="Pfam" id="PF01915">
    <property type="entry name" value="Glyco_hydro_3_C"/>
    <property type="match status" value="1"/>
</dbReference>
<dbReference type="InterPro" id="IPR017853">
    <property type="entry name" value="GH"/>
</dbReference>
<evidence type="ECO:0000256" key="1">
    <source>
        <dbReference type="ARBA" id="ARBA00005336"/>
    </source>
</evidence>
<dbReference type="Pfam" id="PF14310">
    <property type="entry name" value="Fn3-like"/>
    <property type="match status" value="1"/>
</dbReference>
<dbReference type="Gene3D" id="2.60.40.10">
    <property type="entry name" value="Immunoglobulins"/>
    <property type="match status" value="1"/>
</dbReference>
<dbReference type="PANTHER" id="PTHR42715:SF10">
    <property type="entry name" value="BETA-GLUCOSIDASE"/>
    <property type="match status" value="1"/>
</dbReference>
<proteinExistence type="inferred from homology"/>
<evidence type="ECO:0000313" key="5">
    <source>
        <dbReference type="Proteomes" id="UP000824214"/>
    </source>
</evidence>
<accession>A0A9D2LZP7</accession>
<dbReference type="InterPro" id="IPR036881">
    <property type="entry name" value="Glyco_hydro_3_C_sf"/>
</dbReference>
<dbReference type="SUPFAM" id="SSF52279">
    <property type="entry name" value="Beta-D-glucan exohydrolase, C-terminal domain"/>
    <property type="match status" value="1"/>
</dbReference>
<comment type="caution">
    <text evidence="4">The sequence shown here is derived from an EMBL/GenBank/DDBJ whole genome shotgun (WGS) entry which is preliminary data.</text>
</comment>
<dbReference type="Proteomes" id="UP000824214">
    <property type="component" value="Unassembled WGS sequence"/>
</dbReference>
<evidence type="ECO:0000256" key="2">
    <source>
        <dbReference type="ARBA" id="ARBA00022801"/>
    </source>
</evidence>
<dbReference type="SMART" id="SM01217">
    <property type="entry name" value="Fn3_like"/>
    <property type="match status" value="1"/>
</dbReference>
<dbReference type="PANTHER" id="PTHR42715">
    <property type="entry name" value="BETA-GLUCOSIDASE"/>
    <property type="match status" value="1"/>
</dbReference>
<dbReference type="SUPFAM" id="SSF51445">
    <property type="entry name" value="(Trans)glycosidases"/>
    <property type="match status" value="1"/>
</dbReference>
<protein>
    <submittedName>
        <fullName evidence="4">Glycoside hydrolase family 3 C-terminal domain-containing protein</fullName>
    </submittedName>
</protein>
<dbReference type="InterPro" id="IPR036962">
    <property type="entry name" value="Glyco_hydro_3_N_sf"/>
</dbReference>
<reference evidence="4" key="2">
    <citation type="submission" date="2021-04" db="EMBL/GenBank/DDBJ databases">
        <authorList>
            <person name="Gilroy R."/>
        </authorList>
    </citation>
    <scope>NUCLEOTIDE SEQUENCE</scope>
    <source>
        <strain evidence="4">ChiBcolR8-3208</strain>
    </source>
</reference>
<comment type="similarity">
    <text evidence="1">Belongs to the glycosyl hydrolase 3 family.</text>
</comment>
<evidence type="ECO:0000259" key="3">
    <source>
        <dbReference type="SMART" id="SM01217"/>
    </source>
</evidence>
<dbReference type="Pfam" id="PF00933">
    <property type="entry name" value="Glyco_hydro_3"/>
    <property type="match status" value="1"/>
</dbReference>
<dbReference type="EMBL" id="DWXZ01000195">
    <property type="protein sequence ID" value="HJB38203.1"/>
    <property type="molecule type" value="Genomic_DNA"/>
</dbReference>
<dbReference type="Gene3D" id="3.20.20.300">
    <property type="entry name" value="Glycoside hydrolase, family 3, N-terminal domain"/>
    <property type="match status" value="1"/>
</dbReference>
<dbReference type="InterPro" id="IPR013783">
    <property type="entry name" value="Ig-like_fold"/>
</dbReference>
<organism evidence="4 5">
    <name type="scientific">Candidatus Acutalibacter ornithocaccae</name>
    <dbReference type="NCBI Taxonomy" id="2838416"/>
    <lineage>
        <taxon>Bacteria</taxon>
        <taxon>Bacillati</taxon>
        <taxon>Bacillota</taxon>
        <taxon>Clostridia</taxon>
        <taxon>Eubacteriales</taxon>
        <taxon>Acutalibacteraceae</taxon>
        <taxon>Acutalibacter</taxon>
    </lineage>
</organism>
<dbReference type="GO" id="GO:0004553">
    <property type="term" value="F:hydrolase activity, hydrolyzing O-glycosyl compounds"/>
    <property type="evidence" value="ECO:0007669"/>
    <property type="project" value="InterPro"/>
</dbReference>